<dbReference type="EMBL" id="CP010519">
    <property type="protein sequence ID" value="AJE85245.1"/>
    <property type="molecule type" value="Genomic_DNA"/>
</dbReference>
<dbReference type="Gene3D" id="2.160.20.10">
    <property type="entry name" value="Single-stranded right-handed beta-helix, Pectin lyase-like"/>
    <property type="match status" value="1"/>
</dbReference>
<accession>A0A0B5F0Z1</accession>
<dbReference type="SMART" id="SM00710">
    <property type="entry name" value="PbH1"/>
    <property type="match status" value="5"/>
</dbReference>
<dbReference type="InterPro" id="IPR002612">
    <property type="entry name" value="Adeno_E1B_55kDa"/>
</dbReference>
<dbReference type="InterPro" id="IPR011050">
    <property type="entry name" value="Pectin_lyase_fold/virulence"/>
</dbReference>
<dbReference type="AlphaFoldDB" id="A0A0B5F0Z1"/>
<sequence>MESEGSDEADCERDRAGGRAVRVSRRRAMAGIGFSTASAALLTSGAAVGAGSTPQGPLPVLPVGTEDWTAALAETPQVQLVPGAVYRLTRTAELPDGCFLAGNGATVTVAEPSYGAFAVRERSDVTVADVRFLGQDADPLGTGIVPAHVGLRSSRSTNVRVLDCDFTHWRGAGIAVTGAERDDYFGYRVKVSGCSFHRCYFGVSTADRSEYSQLTGNSFAYCRLAVWNSSGNWTVNDNTVVACYGAYYSFSKSSPYGTANGPHGDNWGHGSLVGNTFNHSNNGAPGGLWRRGAAFPLGGVPRDPGAGVVVDGVLPPTFSGNTLWYTDLRATGILGTRWLLSGSSFSHLDISCTGRAWVHLAGTQSRSAETAPRFRGKVKDLLPG</sequence>
<dbReference type="KEGG" id="sals:SLNWT_4869"/>
<proteinExistence type="predicted"/>
<dbReference type="SUPFAM" id="SSF51126">
    <property type="entry name" value="Pectin lyase-like"/>
    <property type="match status" value="1"/>
</dbReference>
<evidence type="ECO:0000313" key="1">
    <source>
        <dbReference type="EMBL" id="AJE85245.1"/>
    </source>
</evidence>
<dbReference type="Proteomes" id="UP000031523">
    <property type="component" value="Chromosome"/>
</dbReference>
<dbReference type="Pfam" id="PF01696">
    <property type="entry name" value="Adeno_E1B_55K"/>
    <property type="match status" value="1"/>
</dbReference>
<protein>
    <submittedName>
        <fullName evidence="1">E1B protein</fullName>
    </submittedName>
</protein>
<keyword evidence="2" id="KW-1185">Reference proteome</keyword>
<name>A0A0B5F0Z1_STRA4</name>
<evidence type="ECO:0000313" key="2">
    <source>
        <dbReference type="Proteomes" id="UP000031523"/>
    </source>
</evidence>
<reference evidence="1 2" key="1">
    <citation type="submission" date="2015-01" db="EMBL/GenBank/DDBJ databases">
        <title>Enhanced salinomycin production by adjusting the supply of polyketide extender units in Streptomyce albus DSM 41398.</title>
        <authorList>
            <person name="Lu C."/>
        </authorList>
    </citation>
    <scope>NUCLEOTIDE SEQUENCE [LARGE SCALE GENOMIC DNA]</scope>
    <source>
        <strain evidence="2">ATCC 21838 / DSM 41398 / FERM P-419 / JCM 4703 / NBRC 107858</strain>
    </source>
</reference>
<dbReference type="InterPro" id="IPR012334">
    <property type="entry name" value="Pectin_lyas_fold"/>
</dbReference>
<organism evidence="1 2">
    <name type="scientific">Streptomyces albus (strain ATCC 21838 / DSM 41398 / FERM P-419 / JCM 4703 / NBRC 107858)</name>
    <dbReference type="NCBI Taxonomy" id="1081613"/>
    <lineage>
        <taxon>Bacteria</taxon>
        <taxon>Bacillati</taxon>
        <taxon>Actinomycetota</taxon>
        <taxon>Actinomycetes</taxon>
        <taxon>Kitasatosporales</taxon>
        <taxon>Streptomycetaceae</taxon>
        <taxon>Streptomyces</taxon>
    </lineage>
</organism>
<gene>
    <name evidence="1" type="ORF">SLNWT_4869</name>
</gene>
<dbReference type="InterPro" id="IPR006626">
    <property type="entry name" value="PbH1"/>
</dbReference>